<accession>A0ABS7DP92</accession>
<dbReference type="Proteomes" id="UP000719942">
    <property type="component" value="Unassembled WGS sequence"/>
</dbReference>
<dbReference type="PROSITE" id="PS51350">
    <property type="entry name" value="PTS_HPR_DOM"/>
    <property type="match status" value="1"/>
</dbReference>
<dbReference type="Pfam" id="PF00381">
    <property type="entry name" value="PTS-HPr"/>
    <property type="match status" value="1"/>
</dbReference>
<organism evidence="7 8">
    <name type="scientific">Caproiciproducens faecalis</name>
    <dbReference type="NCBI Taxonomy" id="2820301"/>
    <lineage>
        <taxon>Bacteria</taxon>
        <taxon>Bacillati</taxon>
        <taxon>Bacillota</taxon>
        <taxon>Clostridia</taxon>
        <taxon>Eubacteriales</taxon>
        <taxon>Acutalibacteraceae</taxon>
        <taxon>Caproiciproducens</taxon>
    </lineage>
</organism>
<dbReference type="InterPro" id="IPR050399">
    <property type="entry name" value="HPr"/>
</dbReference>
<dbReference type="RefSeq" id="WP_219965529.1">
    <property type="nucleotide sequence ID" value="NZ_JAGFNZ010000003.1"/>
</dbReference>
<evidence type="ECO:0000313" key="7">
    <source>
        <dbReference type="EMBL" id="MBW7573135.1"/>
    </source>
</evidence>
<sequence>MYTKKTTINNKTGLHARPASDFVKCASQFKSKITIKNVDDDETVSAKSIILILSLSLSKGMKVEITAEGEDEVKAVDTLVALIDSKFGE</sequence>
<dbReference type="EMBL" id="JAGFNZ010000003">
    <property type="protein sequence ID" value="MBW7573135.1"/>
    <property type="molecule type" value="Genomic_DNA"/>
</dbReference>
<reference evidence="7 8" key="1">
    <citation type="submission" date="2021-03" db="EMBL/GenBank/DDBJ databases">
        <title>Caproiciproducens sp. nov. isolated from feces of cow.</title>
        <authorList>
            <person name="Choi J.-Y."/>
        </authorList>
    </citation>
    <scope>NUCLEOTIDE SEQUENCE [LARGE SCALE GENOMIC DNA]</scope>
    <source>
        <strain evidence="7 8">AGMB10547</strain>
    </source>
</reference>
<comment type="caution">
    <text evidence="7">The sequence shown here is derived from an EMBL/GenBank/DDBJ whole genome shotgun (WGS) entry which is preliminary data.</text>
</comment>
<gene>
    <name evidence="7" type="ORF">J5W02_09945</name>
</gene>
<dbReference type="InterPro" id="IPR035895">
    <property type="entry name" value="HPr-like_sf"/>
</dbReference>
<evidence type="ECO:0000256" key="2">
    <source>
        <dbReference type="ARBA" id="ARBA00020422"/>
    </source>
</evidence>
<dbReference type="PANTHER" id="PTHR33705:SF1">
    <property type="entry name" value="PHOSPHOCARRIER PROTEIN HPR"/>
    <property type="match status" value="1"/>
</dbReference>
<dbReference type="InterPro" id="IPR001020">
    <property type="entry name" value="PTS_HPr_His_P_site"/>
</dbReference>
<dbReference type="PRINTS" id="PR00107">
    <property type="entry name" value="PHOSPHOCPHPR"/>
</dbReference>
<dbReference type="CDD" id="cd00367">
    <property type="entry name" value="PTS-HPr_like"/>
    <property type="match status" value="1"/>
</dbReference>
<evidence type="ECO:0000256" key="4">
    <source>
        <dbReference type="ARBA" id="ARBA00022597"/>
    </source>
</evidence>
<keyword evidence="3" id="KW-0813">Transport</keyword>
<feature type="domain" description="HPr" evidence="6">
    <location>
        <begin position="1"/>
        <end position="89"/>
    </location>
</feature>
<evidence type="ECO:0000259" key="6">
    <source>
        <dbReference type="PROSITE" id="PS51350"/>
    </source>
</evidence>
<evidence type="ECO:0000313" key="8">
    <source>
        <dbReference type="Proteomes" id="UP000719942"/>
    </source>
</evidence>
<protein>
    <recommendedName>
        <fullName evidence="2">Phosphocarrier protein HPr</fullName>
    </recommendedName>
    <alternativeName>
        <fullName evidence="5">Histidine-containing protein</fullName>
    </alternativeName>
</protein>
<keyword evidence="4" id="KW-0762">Sugar transport</keyword>
<dbReference type="SUPFAM" id="SSF55594">
    <property type="entry name" value="HPr-like"/>
    <property type="match status" value="1"/>
</dbReference>
<keyword evidence="8" id="KW-1185">Reference proteome</keyword>
<dbReference type="NCBIfam" id="TIGR01003">
    <property type="entry name" value="PTS_HPr_family"/>
    <property type="match status" value="1"/>
</dbReference>
<dbReference type="PANTHER" id="PTHR33705">
    <property type="entry name" value="PHOSPHOCARRIER PROTEIN HPR"/>
    <property type="match status" value="1"/>
</dbReference>
<dbReference type="Gene3D" id="3.30.1340.10">
    <property type="entry name" value="HPr-like"/>
    <property type="match status" value="1"/>
</dbReference>
<dbReference type="InterPro" id="IPR000032">
    <property type="entry name" value="HPr-like"/>
</dbReference>
<dbReference type="PROSITE" id="PS00369">
    <property type="entry name" value="PTS_HPR_HIS"/>
    <property type="match status" value="1"/>
</dbReference>
<comment type="function">
    <text evidence="1">General (non sugar-specific) component of the phosphoenolpyruvate-dependent sugar phosphotransferase system (sugar PTS). This major carbohydrate active-transport system catalyzes the phosphorylation of incoming sugar substrates concomitantly with their translocation across the cell membrane. The phosphoryl group from phosphoenolpyruvate (PEP) is transferred to the phosphoryl carrier protein HPr by enzyme I. Phospho-HPr then transfers it to the PTS EIIA domain.</text>
</comment>
<name>A0ABS7DP92_9FIRM</name>
<proteinExistence type="predicted"/>
<evidence type="ECO:0000256" key="3">
    <source>
        <dbReference type="ARBA" id="ARBA00022448"/>
    </source>
</evidence>
<evidence type="ECO:0000256" key="1">
    <source>
        <dbReference type="ARBA" id="ARBA00003681"/>
    </source>
</evidence>
<evidence type="ECO:0000256" key="5">
    <source>
        <dbReference type="ARBA" id="ARBA00033055"/>
    </source>
</evidence>